<dbReference type="PANTHER" id="PTHR15245:SF20">
    <property type="entry name" value="SYMPLEKIN"/>
    <property type="match status" value="1"/>
</dbReference>
<dbReference type="Gene3D" id="1.25.10.10">
    <property type="entry name" value="Leucine-rich Repeat Variant"/>
    <property type="match status" value="1"/>
</dbReference>
<feature type="compositionally biased region" description="Acidic residues" evidence="4">
    <location>
        <begin position="417"/>
        <end position="429"/>
    </location>
</feature>
<dbReference type="GeneID" id="25317594"/>
<dbReference type="Proteomes" id="UP000053958">
    <property type="component" value="Unassembled WGS sequence"/>
</dbReference>
<dbReference type="RefSeq" id="XP_013327323.1">
    <property type="nucleotide sequence ID" value="XM_013471869.1"/>
</dbReference>
<dbReference type="STRING" id="1408163.A0A0F4YS99"/>
<dbReference type="EMBL" id="LASV01000237">
    <property type="protein sequence ID" value="KKA20711.1"/>
    <property type="molecule type" value="Genomic_DNA"/>
</dbReference>
<gene>
    <name evidence="6" type="ORF">T310_5249</name>
</gene>
<dbReference type="InterPro" id="IPR032460">
    <property type="entry name" value="Symplekin/Pta1_N"/>
</dbReference>
<evidence type="ECO:0000313" key="7">
    <source>
        <dbReference type="Proteomes" id="UP000053958"/>
    </source>
</evidence>
<dbReference type="InterPro" id="IPR011989">
    <property type="entry name" value="ARM-like"/>
</dbReference>
<evidence type="ECO:0000256" key="3">
    <source>
        <dbReference type="ARBA" id="ARBA00023242"/>
    </source>
</evidence>
<name>A0A0F4YS99_RASE3</name>
<dbReference type="GO" id="GO:0006397">
    <property type="term" value="P:mRNA processing"/>
    <property type="evidence" value="ECO:0007669"/>
    <property type="project" value="UniProtKB-KW"/>
</dbReference>
<dbReference type="Pfam" id="PF11935">
    <property type="entry name" value="SYMPK_PTA1_N"/>
    <property type="match status" value="1"/>
</dbReference>
<protein>
    <submittedName>
        <fullName evidence="6">mRNA cleavage and polyadenylation specificity factor complex subunit (Pta1)</fullName>
    </submittedName>
</protein>
<keyword evidence="7" id="KW-1185">Reference proteome</keyword>
<feature type="region of interest" description="Disordered" evidence="4">
    <location>
        <begin position="772"/>
        <end position="795"/>
    </location>
</feature>
<proteinExistence type="predicted"/>
<keyword evidence="2" id="KW-0507">mRNA processing</keyword>
<dbReference type="OrthoDB" id="331600at2759"/>
<evidence type="ECO:0000313" key="6">
    <source>
        <dbReference type="EMBL" id="KKA20711.1"/>
    </source>
</evidence>
<dbReference type="AlphaFoldDB" id="A0A0F4YS99"/>
<dbReference type="SUPFAM" id="SSF48371">
    <property type="entry name" value="ARM repeat"/>
    <property type="match status" value="1"/>
</dbReference>
<evidence type="ECO:0000256" key="2">
    <source>
        <dbReference type="ARBA" id="ARBA00022664"/>
    </source>
</evidence>
<dbReference type="InterPro" id="IPR016024">
    <property type="entry name" value="ARM-type_fold"/>
</dbReference>
<organism evidence="6 7">
    <name type="scientific">Rasamsonia emersonii (strain ATCC 16479 / CBS 393.64 / IMI 116815)</name>
    <dbReference type="NCBI Taxonomy" id="1408163"/>
    <lineage>
        <taxon>Eukaryota</taxon>
        <taxon>Fungi</taxon>
        <taxon>Dikarya</taxon>
        <taxon>Ascomycota</taxon>
        <taxon>Pezizomycotina</taxon>
        <taxon>Eurotiomycetes</taxon>
        <taxon>Eurotiomycetidae</taxon>
        <taxon>Eurotiales</taxon>
        <taxon>Trichocomaceae</taxon>
        <taxon>Rasamsonia</taxon>
    </lineage>
</organism>
<feature type="region of interest" description="Disordered" evidence="4">
    <location>
        <begin position="407"/>
        <end position="429"/>
    </location>
</feature>
<evidence type="ECO:0000256" key="1">
    <source>
        <dbReference type="ARBA" id="ARBA00004123"/>
    </source>
</evidence>
<feature type="domain" description="Symplekin/Pta1 N-terminal" evidence="5">
    <location>
        <begin position="91"/>
        <end position="311"/>
    </location>
</feature>
<dbReference type="InterPro" id="IPR021850">
    <property type="entry name" value="Symplekin/Pta1"/>
</dbReference>
<feature type="compositionally biased region" description="Low complexity" evidence="4">
    <location>
        <begin position="717"/>
        <end position="728"/>
    </location>
</feature>
<evidence type="ECO:0000259" key="5">
    <source>
        <dbReference type="Pfam" id="PF11935"/>
    </source>
</evidence>
<feature type="compositionally biased region" description="Basic and acidic residues" evidence="4">
    <location>
        <begin position="785"/>
        <end position="795"/>
    </location>
</feature>
<feature type="compositionally biased region" description="Polar residues" evidence="4">
    <location>
        <begin position="729"/>
        <end position="750"/>
    </location>
</feature>
<comment type="subcellular location">
    <subcellularLocation>
        <location evidence="1">Nucleus</location>
    </subcellularLocation>
</comment>
<reference evidence="6 7" key="1">
    <citation type="submission" date="2015-04" db="EMBL/GenBank/DDBJ databases">
        <authorList>
            <person name="Heijne W.H."/>
            <person name="Fedorova N.D."/>
            <person name="Nierman W.C."/>
            <person name="Vollebregt A.W."/>
            <person name="Zhao Z."/>
            <person name="Wu L."/>
            <person name="Kumar M."/>
            <person name="Stam H."/>
            <person name="van den Berg M.A."/>
            <person name="Pel H.J."/>
        </authorList>
    </citation>
    <scope>NUCLEOTIDE SEQUENCE [LARGE SCALE GENOMIC DNA]</scope>
    <source>
        <strain evidence="6 7">CBS 393.64</strain>
    </source>
</reference>
<evidence type="ECO:0000256" key="4">
    <source>
        <dbReference type="SAM" id="MobiDB-lite"/>
    </source>
</evidence>
<keyword evidence="3" id="KW-0539">Nucleus</keyword>
<sequence length="795" mass="88073">MAQPTSNVKEQLAQLEAARKLVLGDVALYPQVVQGILPIIGVNARLELRRWGAEFLAETFASPALAAAQKEQLAGTALPTLQELLEHPGEDTEVIKSVVQTAASLYPHVFRQIIHHPDDKSLWEQMTTIKNNILQRWDTAPHPVKICCIKFVQKVVHVQTPGTIADPRRPEQNETSLSLVPRNHAVLAIPHLEAEASGLLDRLLTVLQDNSDDAILVNATLNCLAVLIRTRQSIANKIIDTILNFNPLKQANSHMTPTLRVSVKSMERTTRAVLVNALKRNPSHPLAGKMQQYIDRLAQSRLDILDDSSRKRGLPAEPTDGLDNAKRARLDVETPPIKIPPLPPGPTSYAQLFTLTEDVGLSTFDVKQLPADLVVKITVPVLQRIDQNVLNQAIDAIRDRYQQLSARQATQAQAPSAEEEEDEYEPEYEPMDVPDNISAQAETVSAEAADLQPDLVSLGPFVLPQPPPLSEDEAADLGRSTVERVFGMVTSMPPKPTKGVNQQRLGFARLAGSTFDRDAWVTLLTRLATRASAGLEADDGHNKTENGLSRRRPAISDTIREMLYRYIMDDFRSRMNIGIAWLNEEWYNDRIQLKFAASQRKGDEEVSVPLHYDHWVLRLLDGILPYLDARDKVLIRFLSEIPEMTIPIVGRVKTLARDPERVNLCVQALLYLVMFRPPARDMCLDALEDIYHTHEEARPAAGKVLAKWRPQVVEQQSAHTSTGASTGTNGVKDTNTSENAAESRSQTETPAVQVEPAAAAYLRRKNQGRISAGWPIAAANSVRLGARDGSPHNSP</sequence>
<comment type="caution">
    <text evidence="6">The sequence shown here is derived from an EMBL/GenBank/DDBJ whole genome shotgun (WGS) entry which is preliminary data.</text>
</comment>
<feature type="region of interest" description="Disordered" evidence="4">
    <location>
        <begin position="715"/>
        <end position="754"/>
    </location>
</feature>
<dbReference type="PANTHER" id="PTHR15245">
    <property type="entry name" value="SYMPLEKIN-RELATED"/>
    <property type="match status" value="1"/>
</dbReference>
<accession>A0A0F4YS99</accession>
<dbReference type="GO" id="GO:0005847">
    <property type="term" value="C:mRNA cleavage and polyadenylation specificity factor complex"/>
    <property type="evidence" value="ECO:0007669"/>
    <property type="project" value="TreeGrafter"/>
</dbReference>